<keyword evidence="2" id="KW-1133">Transmembrane helix</keyword>
<feature type="region of interest" description="Disordered" evidence="1">
    <location>
        <begin position="388"/>
        <end position="420"/>
    </location>
</feature>
<dbReference type="InterPro" id="IPR058480">
    <property type="entry name" value="DUF8167_N"/>
</dbReference>
<dbReference type="SUPFAM" id="SSF116726">
    <property type="entry name" value="TrkA C-terminal domain-like"/>
    <property type="match status" value="1"/>
</dbReference>
<dbReference type="InterPro" id="IPR058604">
    <property type="entry name" value="DUF8167_3rd"/>
</dbReference>
<evidence type="ECO:0000259" key="5">
    <source>
        <dbReference type="Pfam" id="PF26503"/>
    </source>
</evidence>
<dbReference type="Pfam" id="PF26502">
    <property type="entry name" value="DUF8167_2nd"/>
    <property type="match status" value="1"/>
</dbReference>
<dbReference type="GO" id="GO:0006813">
    <property type="term" value="P:potassium ion transport"/>
    <property type="evidence" value="ECO:0007669"/>
    <property type="project" value="InterPro"/>
</dbReference>
<dbReference type="eggNOG" id="arCOG07570">
    <property type="taxonomic scope" value="Archaea"/>
</dbReference>
<keyword evidence="2" id="KW-0472">Membrane</keyword>
<sequence length="420" mass="43145">MTVAMALEALPDALLAVELLQTGDAFGGSTTVEWTRTALLGILGYGLLAGAGALAVAFGYRGATVRKLPRGAAVLAGLALPSGWLVLEAIRRGEVVVDSPLVHYTSGSYLLGLVTAGALAATAGHRLGDHLACGVYDVTRLETDGPAADLVRSAGLAVAVTLPESIDDAEGYPAVDDGVKRDLAGRRFLFPNDLSVPELRSRLEARLESDFDIGYVRADLSADGAVEAVAVGDRRPGISPALGPDRVAVAVAGDPPARASTGDPVEVWTGGAGARQYVATGTLRASAGPITTLLVDAGDAEAFDLGRRYRLTTRPETPSAGHALVAAIRASDETVTATAVEDGGPLANEFVGWVSGRALAIERGDEIVSLPADKEPLEAGDMLYVFGTPDELEASPSDADDSTVEADADEPPEATPQTAD</sequence>
<dbReference type="STRING" id="1227488.C477_02634"/>
<gene>
    <name evidence="6" type="ORF">C477_02634</name>
</gene>
<dbReference type="OrthoDB" id="205214at2157"/>
<dbReference type="RefSeq" id="WP_008892868.1">
    <property type="nucleotide sequence ID" value="NZ_AOIS01000011.1"/>
</dbReference>
<evidence type="ECO:0000256" key="2">
    <source>
        <dbReference type="SAM" id="Phobius"/>
    </source>
</evidence>
<dbReference type="Pfam" id="PF26501">
    <property type="entry name" value="DUF8167"/>
    <property type="match status" value="1"/>
</dbReference>
<feature type="domain" description="DUF8167" evidence="5">
    <location>
        <begin position="247"/>
        <end position="317"/>
    </location>
</feature>
<feature type="domain" description="DUF8167" evidence="3">
    <location>
        <begin position="33"/>
        <end position="133"/>
    </location>
</feature>
<evidence type="ECO:0008006" key="8">
    <source>
        <dbReference type="Google" id="ProtNLM"/>
    </source>
</evidence>
<accession>M0CJI5</accession>
<organism evidence="6 7">
    <name type="scientific">Haloterrigena salina JCM 13891</name>
    <dbReference type="NCBI Taxonomy" id="1227488"/>
    <lineage>
        <taxon>Archaea</taxon>
        <taxon>Methanobacteriati</taxon>
        <taxon>Methanobacteriota</taxon>
        <taxon>Stenosarchaea group</taxon>
        <taxon>Halobacteria</taxon>
        <taxon>Halobacteriales</taxon>
        <taxon>Natrialbaceae</taxon>
        <taxon>Haloterrigena</taxon>
    </lineage>
</organism>
<dbReference type="Pfam" id="PF26503">
    <property type="entry name" value="DUF8167_3rd"/>
    <property type="match status" value="1"/>
</dbReference>
<evidence type="ECO:0000313" key="6">
    <source>
        <dbReference type="EMBL" id="ELZ23406.1"/>
    </source>
</evidence>
<keyword evidence="7" id="KW-1185">Reference proteome</keyword>
<proteinExistence type="predicted"/>
<reference evidence="6 7" key="1">
    <citation type="journal article" date="2014" name="PLoS Genet.">
        <title>Phylogenetically driven sequencing of extremely halophilic archaea reveals strategies for static and dynamic osmo-response.</title>
        <authorList>
            <person name="Becker E.A."/>
            <person name="Seitzer P.M."/>
            <person name="Tritt A."/>
            <person name="Larsen D."/>
            <person name="Krusor M."/>
            <person name="Yao A.I."/>
            <person name="Wu D."/>
            <person name="Madern D."/>
            <person name="Eisen J.A."/>
            <person name="Darling A.E."/>
            <person name="Facciotti M.T."/>
        </authorList>
    </citation>
    <scope>NUCLEOTIDE SEQUENCE [LARGE SCALE GENOMIC DNA]</scope>
    <source>
        <strain evidence="6 7">JCM 13891</strain>
    </source>
</reference>
<dbReference type="InterPro" id="IPR058603">
    <property type="entry name" value="DUF8167_2nd"/>
</dbReference>
<protein>
    <recommendedName>
        <fullName evidence="8">RCK C-terminal domain-containing protein</fullName>
    </recommendedName>
</protein>
<feature type="domain" description="DUF8167" evidence="4">
    <location>
        <begin position="158"/>
        <end position="232"/>
    </location>
</feature>
<evidence type="ECO:0000256" key="1">
    <source>
        <dbReference type="SAM" id="MobiDB-lite"/>
    </source>
</evidence>
<evidence type="ECO:0000259" key="4">
    <source>
        <dbReference type="Pfam" id="PF26502"/>
    </source>
</evidence>
<dbReference type="AlphaFoldDB" id="M0CJI5"/>
<dbReference type="Gene3D" id="3.30.70.1450">
    <property type="entry name" value="Regulator of K+ conductance, C-terminal domain"/>
    <property type="match status" value="1"/>
</dbReference>
<feature type="transmembrane region" description="Helical" evidence="2">
    <location>
        <begin position="38"/>
        <end position="60"/>
    </location>
</feature>
<evidence type="ECO:0000259" key="3">
    <source>
        <dbReference type="Pfam" id="PF26501"/>
    </source>
</evidence>
<dbReference type="PATRIC" id="fig|1227488.3.peg.523"/>
<dbReference type="Proteomes" id="UP000011657">
    <property type="component" value="Unassembled WGS sequence"/>
</dbReference>
<dbReference type="InterPro" id="IPR036721">
    <property type="entry name" value="RCK_C_sf"/>
</dbReference>
<comment type="caution">
    <text evidence="6">The sequence shown here is derived from an EMBL/GenBank/DDBJ whole genome shotgun (WGS) entry which is preliminary data.</text>
</comment>
<keyword evidence="2" id="KW-0812">Transmembrane</keyword>
<feature type="compositionally biased region" description="Acidic residues" evidence="1">
    <location>
        <begin position="390"/>
        <end position="412"/>
    </location>
</feature>
<evidence type="ECO:0000313" key="7">
    <source>
        <dbReference type="Proteomes" id="UP000011657"/>
    </source>
</evidence>
<dbReference type="EMBL" id="AOIS01000011">
    <property type="protein sequence ID" value="ELZ23406.1"/>
    <property type="molecule type" value="Genomic_DNA"/>
</dbReference>
<name>M0CJI5_9EURY</name>